<evidence type="ECO:0000256" key="3">
    <source>
        <dbReference type="ARBA" id="ARBA00022884"/>
    </source>
</evidence>
<evidence type="ECO:0000256" key="6">
    <source>
        <dbReference type="PROSITE-ProRule" id="PRU00723"/>
    </source>
</evidence>
<keyword evidence="6" id="KW-0479">Metal-binding</keyword>
<dbReference type="GO" id="GO:0003723">
    <property type="term" value="F:RNA binding"/>
    <property type="evidence" value="ECO:0007669"/>
    <property type="project" value="UniProtKB-UniRule"/>
</dbReference>
<feature type="region of interest" description="Disordered" evidence="7">
    <location>
        <begin position="51"/>
        <end position="84"/>
    </location>
</feature>
<feature type="non-terminal residue" evidence="10">
    <location>
        <position position="560"/>
    </location>
</feature>
<dbReference type="Gene3D" id="1.25.40.10">
    <property type="entry name" value="Tetratricopeptide repeat domain"/>
    <property type="match status" value="1"/>
</dbReference>
<evidence type="ECO:0000256" key="5">
    <source>
        <dbReference type="PROSITE-ProRule" id="PRU00339"/>
    </source>
</evidence>
<dbReference type="InterPro" id="IPR019734">
    <property type="entry name" value="TPR_rpt"/>
</dbReference>
<evidence type="ECO:0000313" key="11">
    <source>
        <dbReference type="Proteomes" id="UP001497623"/>
    </source>
</evidence>
<keyword evidence="3 4" id="KW-0694">RNA-binding</keyword>
<dbReference type="PANTHER" id="PTHR47678:SF4">
    <property type="entry name" value="SHOCK PROTEIN 70 (HSP70)-INTERACTING PROTEIN, PUTATIVE-RELATED"/>
    <property type="match status" value="1"/>
</dbReference>
<proteinExistence type="predicted"/>
<evidence type="ECO:0000313" key="10">
    <source>
        <dbReference type="EMBL" id="CAL4124280.1"/>
    </source>
</evidence>
<dbReference type="PROSITE" id="PS50005">
    <property type="entry name" value="TPR"/>
    <property type="match status" value="2"/>
</dbReference>
<dbReference type="Pfam" id="PF07719">
    <property type="entry name" value="TPR_2"/>
    <property type="match status" value="1"/>
</dbReference>
<sequence length="560" mass="63269">MAVSLPLRYKPEDIFNCDENCITPHKTILPVQTRTRTYQRLKNNKNHLSLHKTRNHATAGNHKLDRDTRTSGPTHDIKDKRKYEQKVHMKSKIFNYNLTKKRDIPKSERSLEVMSLEVIAQWAEIVGHGHICIYVYIMAGKKIRSAIPSHKSIERQKALNKVNGKEDDQSANAMANRILQSRQLAIRGNEAANVGQYAVAVRLFTDAINLDPNDHRFFGNRSYCYDQLGQYEEALNDAEKAIKIAPHWPKGHFRKGLALKGLTKYIESERAFEQVLQLDKGCEEAQMELINVRISRIVEMGFTEQEAKQAIKKHIHVQPAVDALMSGEFRETMDDVFYSDDDDEFIPSVTKTETLPKEVKKVVQPQPKKDSIPTVVVQNNTTPNKSTSPKNPKGLTSLWVGNILPEVTEKMIIQLFSKQGQVTSVRLLKEKFCAFVNFSDKNAAARALDALQGQDLCGQNLLIKFPDNPIVNGAQDIIIRKNKSTTVVKTSPSPTAATTTAPTITTAKVTKNQINMIRPKGPVNGDECYFYRTTGCVFGDSCKFKHISKNKGVDRKPWQV</sequence>
<gene>
    <name evidence="10" type="ORF">MNOR_LOCUS24395</name>
</gene>
<evidence type="ECO:0000259" key="8">
    <source>
        <dbReference type="PROSITE" id="PS50102"/>
    </source>
</evidence>
<dbReference type="Gene3D" id="3.30.70.330">
    <property type="match status" value="1"/>
</dbReference>
<evidence type="ECO:0000259" key="9">
    <source>
        <dbReference type="PROSITE" id="PS50103"/>
    </source>
</evidence>
<dbReference type="InterPro" id="IPR000571">
    <property type="entry name" value="Znf_CCCH"/>
</dbReference>
<name>A0AAV2REW1_MEGNR</name>
<feature type="domain" description="C3H1-type" evidence="9">
    <location>
        <begin position="522"/>
        <end position="549"/>
    </location>
</feature>
<dbReference type="InterPro" id="IPR000504">
    <property type="entry name" value="RRM_dom"/>
</dbReference>
<keyword evidence="11" id="KW-1185">Reference proteome</keyword>
<feature type="domain" description="RRM" evidence="8">
    <location>
        <begin position="396"/>
        <end position="468"/>
    </location>
</feature>
<accession>A0AAV2REW1</accession>
<keyword evidence="6" id="KW-0863">Zinc-finger</keyword>
<evidence type="ECO:0000256" key="4">
    <source>
        <dbReference type="PROSITE-ProRule" id="PRU00176"/>
    </source>
</evidence>
<dbReference type="PROSITE" id="PS50102">
    <property type="entry name" value="RRM"/>
    <property type="match status" value="1"/>
</dbReference>
<keyword evidence="1" id="KW-0677">Repeat</keyword>
<evidence type="ECO:0000256" key="7">
    <source>
        <dbReference type="SAM" id="MobiDB-lite"/>
    </source>
</evidence>
<comment type="caution">
    <text evidence="10">The sequence shown here is derived from an EMBL/GenBank/DDBJ whole genome shotgun (WGS) entry which is preliminary data.</text>
</comment>
<keyword evidence="2 5" id="KW-0802">TPR repeat</keyword>
<dbReference type="Pfam" id="PF00076">
    <property type="entry name" value="RRM_1"/>
    <property type="match status" value="1"/>
</dbReference>
<dbReference type="SUPFAM" id="SSF46934">
    <property type="entry name" value="UBA-like"/>
    <property type="match status" value="1"/>
</dbReference>
<dbReference type="EMBL" id="CAXKWB010022365">
    <property type="protein sequence ID" value="CAL4124280.1"/>
    <property type="molecule type" value="Genomic_DNA"/>
</dbReference>
<dbReference type="Proteomes" id="UP001497623">
    <property type="component" value="Unassembled WGS sequence"/>
</dbReference>
<evidence type="ECO:0000256" key="2">
    <source>
        <dbReference type="ARBA" id="ARBA00022803"/>
    </source>
</evidence>
<dbReference type="GO" id="GO:0008270">
    <property type="term" value="F:zinc ion binding"/>
    <property type="evidence" value="ECO:0007669"/>
    <property type="project" value="UniProtKB-KW"/>
</dbReference>
<dbReference type="SUPFAM" id="SSF48452">
    <property type="entry name" value="TPR-like"/>
    <property type="match status" value="1"/>
</dbReference>
<protein>
    <submittedName>
        <fullName evidence="10">Uncharacterized protein</fullName>
    </submittedName>
</protein>
<reference evidence="10 11" key="1">
    <citation type="submission" date="2024-05" db="EMBL/GenBank/DDBJ databases">
        <authorList>
            <person name="Wallberg A."/>
        </authorList>
    </citation>
    <scope>NUCLEOTIDE SEQUENCE [LARGE SCALE GENOMIC DNA]</scope>
</reference>
<dbReference type="CDD" id="cd00590">
    <property type="entry name" value="RRM_SF"/>
    <property type="match status" value="1"/>
</dbReference>
<dbReference type="SMART" id="SM00360">
    <property type="entry name" value="RRM"/>
    <property type="match status" value="1"/>
</dbReference>
<feature type="compositionally biased region" description="Basic and acidic residues" evidence="7">
    <location>
        <begin position="62"/>
        <end position="84"/>
    </location>
</feature>
<dbReference type="InterPro" id="IPR035979">
    <property type="entry name" value="RBD_domain_sf"/>
</dbReference>
<evidence type="ECO:0000256" key="1">
    <source>
        <dbReference type="ARBA" id="ARBA00022737"/>
    </source>
</evidence>
<feature type="zinc finger region" description="C3H1-type" evidence="6">
    <location>
        <begin position="522"/>
        <end position="549"/>
    </location>
</feature>
<dbReference type="PROSITE" id="PS50103">
    <property type="entry name" value="ZF_C3H1"/>
    <property type="match status" value="1"/>
</dbReference>
<keyword evidence="6" id="KW-0862">Zinc</keyword>
<dbReference type="InterPro" id="IPR013105">
    <property type="entry name" value="TPR_2"/>
</dbReference>
<dbReference type="InterPro" id="IPR011990">
    <property type="entry name" value="TPR-like_helical_dom_sf"/>
</dbReference>
<feature type="repeat" description="TPR" evidence="5">
    <location>
        <begin position="215"/>
        <end position="248"/>
    </location>
</feature>
<dbReference type="PANTHER" id="PTHR47678">
    <property type="entry name" value="TETRATRICOPEPTIDE REPEAT PROTEIN 31"/>
    <property type="match status" value="1"/>
</dbReference>
<dbReference type="InterPro" id="IPR012677">
    <property type="entry name" value="Nucleotide-bd_a/b_plait_sf"/>
</dbReference>
<dbReference type="InterPro" id="IPR009060">
    <property type="entry name" value="UBA-like_sf"/>
</dbReference>
<dbReference type="SUPFAM" id="SSF54928">
    <property type="entry name" value="RNA-binding domain, RBD"/>
    <property type="match status" value="1"/>
</dbReference>
<dbReference type="SMART" id="SM00028">
    <property type="entry name" value="TPR"/>
    <property type="match status" value="3"/>
</dbReference>
<dbReference type="AlphaFoldDB" id="A0AAV2REW1"/>
<feature type="repeat" description="TPR" evidence="5">
    <location>
        <begin position="181"/>
        <end position="214"/>
    </location>
</feature>
<organism evidence="10 11">
    <name type="scientific">Meganyctiphanes norvegica</name>
    <name type="common">Northern krill</name>
    <name type="synonym">Thysanopoda norvegica</name>
    <dbReference type="NCBI Taxonomy" id="48144"/>
    <lineage>
        <taxon>Eukaryota</taxon>
        <taxon>Metazoa</taxon>
        <taxon>Ecdysozoa</taxon>
        <taxon>Arthropoda</taxon>
        <taxon>Crustacea</taxon>
        <taxon>Multicrustacea</taxon>
        <taxon>Malacostraca</taxon>
        <taxon>Eumalacostraca</taxon>
        <taxon>Eucarida</taxon>
        <taxon>Euphausiacea</taxon>
        <taxon>Euphausiidae</taxon>
        <taxon>Meganyctiphanes</taxon>
    </lineage>
</organism>